<dbReference type="RefSeq" id="WP_076380767.1">
    <property type="nucleotide sequence ID" value="NZ_AP017422.1"/>
</dbReference>
<dbReference type="Proteomes" id="UP000186917">
    <property type="component" value="Unassembled WGS sequence"/>
</dbReference>
<accession>A0A173MFW1</accession>
<evidence type="ECO:0000313" key="1">
    <source>
        <dbReference type="EMBL" id="SIT27225.1"/>
    </source>
</evidence>
<evidence type="ECO:0000313" key="2">
    <source>
        <dbReference type="Proteomes" id="UP000186917"/>
    </source>
</evidence>
<dbReference type="KEGG" id="fln:FLA_2531"/>
<proteinExistence type="predicted"/>
<sequence length="107" mass="12795">MDEHKLQELAIAFEMLFCAINEEVQFVHQSRGIEFLAFLYTLDENEIPRVYVPVPFDKERVSQTVRQLRNLFLLYKYWYFEGRLVKAEAWKLLYNAQAKEWGTASVL</sequence>
<keyword evidence="2" id="KW-1185">Reference proteome</keyword>
<dbReference type="AlphaFoldDB" id="A0A173MFW1"/>
<gene>
    <name evidence="1" type="ORF">SAMN05421788_107176</name>
</gene>
<reference evidence="2" key="1">
    <citation type="submission" date="2017-01" db="EMBL/GenBank/DDBJ databases">
        <authorList>
            <person name="Varghese N."/>
            <person name="Submissions S."/>
        </authorList>
    </citation>
    <scope>NUCLEOTIDE SEQUENCE [LARGE SCALE GENOMIC DNA]</scope>
    <source>
        <strain evidence="2">DSM 21054</strain>
    </source>
</reference>
<protein>
    <submittedName>
        <fullName evidence="1">Uncharacterized protein</fullName>
    </submittedName>
</protein>
<organism evidence="1 2">
    <name type="scientific">Filimonas lacunae</name>
    <dbReference type="NCBI Taxonomy" id="477680"/>
    <lineage>
        <taxon>Bacteria</taxon>
        <taxon>Pseudomonadati</taxon>
        <taxon>Bacteroidota</taxon>
        <taxon>Chitinophagia</taxon>
        <taxon>Chitinophagales</taxon>
        <taxon>Chitinophagaceae</taxon>
        <taxon>Filimonas</taxon>
    </lineage>
</organism>
<name>A0A173MFW1_9BACT</name>
<dbReference type="OrthoDB" id="673358at2"/>
<dbReference type="EMBL" id="FTOR01000007">
    <property type="protein sequence ID" value="SIT27225.1"/>
    <property type="molecule type" value="Genomic_DNA"/>
</dbReference>